<dbReference type="SUPFAM" id="SSF50486">
    <property type="entry name" value="FMT C-terminal domain-like"/>
    <property type="match status" value="1"/>
</dbReference>
<protein>
    <recommendedName>
        <fullName evidence="2 5">Methionyl-tRNA formyltransferase</fullName>
        <ecNumber evidence="2 5">2.1.2.9</ecNumber>
    </recommendedName>
</protein>
<evidence type="ECO:0000313" key="8">
    <source>
        <dbReference type="EMBL" id="AKU92779.1"/>
    </source>
</evidence>
<evidence type="ECO:0000256" key="3">
    <source>
        <dbReference type="ARBA" id="ARBA00022679"/>
    </source>
</evidence>
<dbReference type="PANTHER" id="PTHR11138">
    <property type="entry name" value="METHIONYL-TRNA FORMYLTRANSFERASE"/>
    <property type="match status" value="1"/>
</dbReference>
<evidence type="ECO:0000259" key="7">
    <source>
        <dbReference type="Pfam" id="PF02911"/>
    </source>
</evidence>
<sequence length="319" mass="33881">MSEPRLRSVFFGTPDFAVPIAEATAAVTDLVAVVTQPDRPKGRGRELASPPVKELALARGLPVFQPAKLRDGVLAAELERLKPDVAVVAAYGRILPKDLLDLPRFGCVNVHGSILPKYRGAAPIQWAIASCEAETGVTMMRMDEGLDTGDMLAILTIPIGPDDTGGSMHDKLAVLGGEIIREELPRYLSGALKAVPQDHASATMAPILSREQGRLDFTLPARILDCRIRGFSPWPGAFTSLDGGLLKVIRAKAAESPEPAAAPGTVVSLRPLLIAASEGSALELVEVQPEGRRVMTAAELVAGRRIELGKRLGSEERGA</sequence>
<organism evidence="8 9">
    <name type="scientific">Vulgatibacter incomptus</name>
    <dbReference type="NCBI Taxonomy" id="1391653"/>
    <lineage>
        <taxon>Bacteria</taxon>
        <taxon>Pseudomonadati</taxon>
        <taxon>Myxococcota</taxon>
        <taxon>Myxococcia</taxon>
        <taxon>Myxococcales</taxon>
        <taxon>Cystobacterineae</taxon>
        <taxon>Vulgatibacteraceae</taxon>
        <taxon>Vulgatibacter</taxon>
    </lineage>
</organism>
<dbReference type="InterPro" id="IPR036477">
    <property type="entry name" value="Formyl_transf_N_sf"/>
</dbReference>
<dbReference type="CDD" id="cd08646">
    <property type="entry name" value="FMT_core_Met-tRNA-FMT_N"/>
    <property type="match status" value="1"/>
</dbReference>
<reference evidence="8 9" key="1">
    <citation type="submission" date="2015-08" db="EMBL/GenBank/DDBJ databases">
        <authorList>
            <person name="Babu N.S."/>
            <person name="Beckwith C.J."/>
            <person name="Beseler K.G."/>
            <person name="Brison A."/>
            <person name="Carone J.V."/>
            <person name="Caskin T.P."/>
            <person name="Diamond M."/>
            <person name="Durham M.E."/>
            <person name="Foxe J.M."/>
            <person name="Go M."/>
            <person name="Henderson B.A."/>
            <person name="Jones I.B."/>
            <person name="McGettigan J.A."/>
            <person name="Micheletti S.J."/>
            <person name="Nasrallah M.E."/>
            <person name="Ortiz D."/>
            <person name="Piller C.R."/>
            <person name="Privatt S.R."/>
            <person name="Schneider S.L."/>
            <person name="Sharp S."/>
            <person name="Smith T.C."/>
            <person name="Stanton J.D."/>
            <person name="Ullery H.E."/>
            <person name="Wilson R.J."/>
            <person name="Serrano M.G."/>
            <person name="Buck G."/>
            <person name="Lee V."/>
            <person name="Wang Y."/>
            <person name="Carvalho R."/>
            <person name="Voegtly L."/>
            <person name="Shi R."/>
            <person name="Duckworth R."/>
            <person name="Johnson A."/>
            <person name="Loviza R."/>
            <person name="Walstead R."/>
            <person name="Shah Z."/>
            <person name="Kiflezghi M."/>
            <person name="Wade K."/>
            <person name="Ball S.L."/>
            <person name="Bradley K.W."/>
            <person name="Asai D.J."/>
            <person name="Bowman C.A."/>
            <person name="Russell D.A."/>
            <person name="Pope W.H."/>
            <person name="Jacobs-Sera D."/>
            <person name="Hendrix R.W."/>
            <person name="Hatfull G.F."/>
        </authorList>
    </citation>
    <scope>NUCLEOTIDE SEQUENCE [LARGE SCALE GENOMIC DNA]</scope>
    <source>
        <strain evidence="8 9">DSM 27710</strain>
    </source>
</reference>
<name>A0A0K1PI49_9BACT</name>
<dbReference type="InterPro" id="IPR005793">
    <property type="entry name" value="Formyl_trans_C"/>
</dbReference>
<dbReference type="InterPro" id="IPR005794">
    <property type="entry name" value="Fmt"/>
</dbReference>
<dbReference type="AlphaFoldDB" id="A0A0K1PI49"/>
<dbReference type="RefSeq" id="WP_050726902.1">
    <property type="nucleotide sequence ID" value="NZ_CP012332.1"/>
</dbReference>
<dbReference type="InterPro" id="IPR041711">
    <property type="entry name" value="Met-tRNA-FMT_N"/>
</dbReference>
<gene>
    <name evidence="5" type="primary">fmt</name>
    <name evidence="8" type="ORF">AKJ08_3166</name>
</gene>
<dbReference type="SUPFAM" id="SSF53328">
    <property type="entry name" value="Formyltransferase"/>
    <property type="match status" value="1"/>
</dbReference>
<dbReference type="InterPro" id="IPR044135">
    <property type="entry name" value="Met-tRNA-FMT_C"/>
</dbReference>
<dbReference type="PATRIC" id="fig|1391653.3.peg.3311"/>
<dbReference type="InterPro" id="IPR002376">
    <property type="entry name" value="Formyl_transf_N"/>
</dbReference>
<feature type="domain" description="Formyl transferase C-terminal" evidence="7">
    <location>
        <begin position="208"/>
        <end position="304"/>
    </location>
</feature>
<feature type="binding site" evidence="5">
    <location>
        <begin position="113"/>
        <end position="116"/>
    </location>
    <ligand>
        <name>(6S)-5,6,7,8-tetrahydrofolate</name>
        <dbReference type="ChEBI" id="CHEBI:57453"/>
    </ligand>
</feature>
<dbReference type="Pfam" id="PF02911">
    <property type="entry name" value="Formyl_trans_C"/>
    <property type="match status" value="1"/>
</dbReference>
<dbReference type="GO" id="GO:0005829">
    <property type="term" value="C:cytosol"/>
    <property type="evidence" value="ECO:0007669"/>
    <property type="project" value="TreeGrafter"/>
</dbReference>
<dbReference type="Pfam" id="PF00551">
    <property type="entry name" value="Formyl_trans_N"/>
    <property type="match status" value="1"/>
</dbReference>
<comment type="catalytic activity">
    <reaction evidence="5">
        <text>L-methionyl-tRNA(fMet) + (6R)-10-formyltetrahydrofolate = N-formyl-L-methionyl-tRNA(fMet) + (6S)-5,6,7,8-tetrahydrofolate + H(+)</text>
        <dbReference type="Rhea" id="RHEA:24380"/>
        <dbReference type="Rhea" id="RHEA-COMP:9952"/>
        <dbReference type="Rhea" id="RHEA-COMP:9953"/>
        <dbReference type="ChEBI" id="CHEBI:15378"/>
        <dbReference type="ChEBI" id="CHEBI:57453"/>
        <dbReference type="ChEBI" id="CHEBI:78530"/>
        <dbReference type="ChEBI" id="CHEBI:78844"/>
        <dbReference type="ChEBI" id="CHEBI:195366"/>
        <dbReference type="EC" id="2.1.2.9"/>
    </reaction>
</comment>
<dbReference type="STRING" id="1391653.AKJ08_3166"/>
<evidence type="ECO:0000256" key="4">
    <source>
        <dbReference type="ARBA" id="ARBA00022917"/>
    </source>
</evidence>
<dbReference type="OrthoDB" id="9802815at2"/>
<dbReference type="EC" id="2.1.2.9" evidence="2 5"/>
<keyword evidence="3 5" id="KW-0808">Transferase</keyword>
<dbReference type="InterPro" id="IPR011034">
    <property type="entry name" value="Formyl_transferase-like_C_sf"/>
</dbReference>
<dbReference type="EMBL" id="CP012332">
    <property type="protein sequence ID" value="AKU92779.1"/>
    <property type="molecule type" value="Genomic_DNA"/>
</dbReference>
<evidence type="ECO:0000259" key="6">
    <source>
        <dbReference type="Pfam" id="PF00551"/>
    </source>
</evidence>
<evidence type="ECO:0000256" key="5">
    <source>
        <dbReference type="HAMAP-Rule" id="MF_00182"/>
    </source>
</evidence>
<proteinExistence type="inferred from homology"/>
<dbReference type="Gene3D" id="3.40.50.12230">
    <property type="match status" value="1"/>
</dbReference>
<accession>A0A0K1PI49</accession>
<comment type="function">
    <text evidence="5">Attaches a formyl group to the free amino group of methionyl-tRNA(fMet). The formyl group appears to play a dual role in the initiator identity of N-formylmethionyl-tRNA by promoting its recognition by IF2 and preventing the misappropriation of this tRNA by the elongation apparatus.</text>
</comment>
<dbReference type="Proteomes" id="UP000055590">
    <property type="component" value="Chromosome"/>
</dbReference>
<evidence type="ECO:0000256" key="1">
    <source>
        <dbReference type="ARBA" id="ARBA00010699"/>
    </source>
</evidence>
<comment type="similarity">
    <text evidence="1 5">Belongs to the Fmt family.</text>
</comment>
<dbReference type="HAMAP" id="MF_00182">
    <property type="entry name" value="Formyl_trans"/>
    <property type="match status" value="1"/>
</dbReference>
<dbReference type="PANTHER" id="PTHR11138:SF5">
    <property type="entry name" value="METHIONYL-TRNA FORMYLTRANSFERASE, MITOCHONDRIAL"/>
    <property type="match status" value="1"/>
</dbReference>
<dbReference type="NCBIfam" id="TIGR00460">
    <property type="entry name" value="fmt"/>
    <property type="match status" value="1"/>
</dbReference>
<evidence type="ECO:0000256" key="2">
    <source>
        <dbReference type="ARBA" id="ARBA00012261"/>
    </source>
</evidence>
<keyword evidence="9" id="KW-1185">Reference proteome</keyword>
<feature type="domain" description="Formyl transferase N-terminal" evidence="6">
    <location>
        <begin position="8"/>
        <end position="180"/>
    </location>
</feature>
<keyword evidence="4 5" id="KW-0648">Protein biosynthesis</keyword>
<dbReference type="KEGG" id="vin:AKJ08_3166"/>
<evidence type="ECO:0000313" key="9">
    <source>
        <dbReference type="Proteomes" id="UP000055590"/>
    </source>
</evidence>
<dbReference type="GO" id="GO:0004479">
    <property type="term" value="F:methionyl-tRNA formyltransferase activity"/>
    <property type="evidence" value="ECO:0007669"/>
    <property type="project" value="UniProtKB-UniRule"/>
</dbReference>
<dbReference type="CDD" id="cd08704">
    <property type="entry name" value="Met_tRNA_FMT_C"/>
    <property type="match status" value="1"/>
</dbReference>